<dbReference type="EMBL" id="JBHRZF010000113">
    <property type="protein sequence ID" value="MFC3860952.1"/>
    <property type="molecule type" value="Genomic_DNA"/>
</dbReference>
<gene>
    <name evidence="2" type="ORF">ACFOPQ_09275</name>
</gene>
<reference evidence="3" key="1">
    <citation type="journal article" date="2019" name="Int. J. Syst. Evol. Microbiol.">
        <title>The Global Catalogue of Microorganisms (GCM) 10K type strain sequencing project: providing services to taxonomists for standard genome sequencing and annotation.</title>
        <authorList>
            <consortium name="The Broad Institute Genomics Platform"/>
            <consortium name="The Broad Institute Genome Sequencing Center for Infectious Disease"/>
            <person name="Wu L."/>
            <person name="Ma J."/>
        </authorList>
    </citation>
    <scope>NUCLEOTIDE SEQUENCE [LARGE SCALE GENOMIC DNA]</scope>
    <source>
        <strain evidence="3">CCTCC AB 2013263</strain>
    </source>
</reference>
<name>A0ABV8A8Y2_9DEIO</name>
<comment type="caution">
    <text evidence="2">The sequence shown here is derived from an EMBL/GenBank/DDBJ whole genome shotgun (WGS) entry which is preliminary data.</text>
</comment>
<evidence type="ECO:0000313" key="3">
    <source>
        <dbReference type="Proteomes" id="UP001595748"/>
    </source>
</evidence>
<sequence>MFTLPEAAPGGAGGAVAAVAPDVGERQPIPRSKAHRKPSKTPEKSVEGSNKPADVPEWLTDALKMYEEQQATPPRALVKLRQERKPQPAPQPTPPLADLLDLDSLRPARGRGAGGEGAAVLARLLDNLARHVLALRPSLRRKDGRAPRQLVLHLSAEMVAAALGCNEATAWRWTQRLEETGYLQARTHYTTMTTSTGERRTVVDGTLYAVRLEANHRAHLSYQDLNRQYRNLDADRAAGRTAHAAISQARREAVKAENENSVPDEENKMQGSTDLPVSSQRVYLQLKEWAVTPGQFSQNPLNTDPCIFTPEGAAEALNTVRDVVYALPLLGQAHPTKRAPLIGIMAATLARALNDQHSRAWYCRLIWDAWNDETEGRAGLQALAAQLERLDIDRREWTSLRNPAALLAARLRAA</sequence>
<keyword evidence="3" id="KW-1185">Reference proteome</keyword>
<feature type="region of interest" description="Disordered" evidence="1">
    <location>
        <begin position="252"/>
        <end position="274"/>
    </location>
</feature>
<protein>
    <submittedName>
        <fullName evidence="2">Uncharacterized protein</fullName>
    </submittedName>
</protein>
<evidence type="ECO:0000313" key="2">
    <source>
        <dbReference type="EMBL" id="MFC3860952.1"/>
    </source>
</evidence>
<evidence type="ECO:0000256" key="1">
    <source>
        <dbReference type="SAM" id="MobiDB-lite"/>
    </source>
</evidence>
<organism evidence="2 3">
    <name type="scientific">Deinococcus antarcticus</name>
    <dbReference type="NCBI Taxonomy" id="1298767"/>
    <lineage>
        <taxon>Bacteria</taxon>
        <taxon>Thermotogati</taxon>
        <taxon>Deinococcota</taxon>
        <taxon>Deinococci</taxon>
        <taxon>Deinococcales</taxon>
        <taxon>Deinococcaceae</taxon>
        <taxon>Deinococcus</taxon>
    </lineage>
</organism>
<feature type="region of interest" description="Disordered" evidence="1">
    <location>
        <begin position="1"/>
        <end position="65"/>
    </location>
</feature>
<accession>A0ABV8A8Y2</accession>
<proteinExistence type="predicted"/>
<dbReference type="Proteomes" id="UP001595748">
    <property type="component" value="Unassembled WGS sequence"/>
</dbReference>